<gene>
    <name evidence="2" type="ORF">NE237_024990</name>
</gene>
<dbReference type="AlphaFoldDB" id="A0A9Q0H669"/>
<dbReference type="Proteomes" id="UP001141806">
    <property type="component" value="Unassembled WGS sequence"/>
</dbReference>
<evidence type="ECO:0000313" key="3">
    <source>
        <dbReference type="Proteomes" id="UP001141806"/>
    </source>
</evidence>
<accession>A0A9Q0H669</accession>
<sequence length="198" mass="21972">MESYQGGGVCPTGQLFEDAIHHHKLGGGDWPDQDQEVERENQGSKVMAKATRNGARKNLASIGGDDLLQTIAVPLANSYSLLQHLEEADLENSALFAQTDRELSSLHPYPISGDPLFHDMEKKAWEEAQVKGPNPLMVVTSKLKSVKCALKEWNKINFGDLCEVVGVLKANHHAFQRRTSEDPFNPRLANLEKKAKED</sequence>
<protein>
    <submittedName>
        <fullName evidence="2">Uncharacterized protein</fullName>
    </submittedName>
</protein>
<dbReference type="EMBL" id="JAMYWD010000010">
    <property type="protein sequence ID" value="KAJ4957879.1"/>
    <property type="molecule type" value="Genomic_DNA"/>
</dbReference>
<feature type="region of interest" description="Disordered" evidence="1">
    <location>
        <begin position="24"/>
        <end position="50"/>
    </location>
</feature>
<comment type="caution">
    <text evidence="2">The sequence shown here is derived from an EMBL/GenBank/DDBJ whole genome shotgun (WGS) entry which is preliminary data.</text>
</comment>
<name>A0A9Q0H669_9MAGN</name>
<evidence type="ECO:0000313" key="2">
    <source>
        <dbReference type="EMBL" id="KAJ4957879.1"/>
    </source>
</evidence>
<evidence type="ECO:0000256" key="1">
    <source>
        <dbReference type="SAM" id="MobiDB-lite"/>
    </source>
</evidence>
<reference evidence="2" key="1">
    <citation type="journal article" date="2023" name="Plant J.">
        <title>The genome of the king protea, Protea cynaroides.</title>
        <authorList>
            <person name="Chang J."/>
            <person name="Duong T.A."/>
            <person name="Schoeman C."/>
            <person name="Ma X."/>
            <person name="Roodt D."/>
            <person name="Barker N."/>
            <person name="Li Z."/>
            <person name="Van de Peer Y."/>
            <person name="Mizrachi E."/>
        </authorList>
    </citation>
    <scope>NUCLEOTIDE SEQUENCE</scope>
    <source>
        <tissue evidence="2">Young leaves</tissue>
    </source>
</reference>
<organism evidence="2 3">
    <name type="scientific">Protea cynaroides</name>
    <dbReference type="NCBI Taxonomy" id="273540"/>
    <lineage>
        <taxon>Eukaryota</taxon>
        <taxon>Viridiplantae</taxon>
        <taxon>Streptophyta</taxon>
        <taxon>Embryophyta</taxon>
        <taxon>Tracheophyta</taxon>
        <taxon>Spermatophyta</taxon>
        <taxon>Magnoliopsida</taxon>
        <taxon>Proteales</taxon>
        <taxon>Proteaceae</taxon>
        <taxon>Protea</taxon>
    </lineage>
</organism>
<proteinExistence type="predicted"/>
<keyword evidence="3" id="KW-1185">Reference proteome</keyword>
<feature type="region of interest" description="Disordered" evidence="1">
    <location>
        <begin position="179"/>
        <end position="198"/>
    </location>
</feature>